<protein>
    <submittedName>
        <fullName evidence="1">Uncharacterized protein</fullName>
    </submittedName>
</protein>
<proteinExistence type="predicted"/>
<sequence>MLQMVSELTLAVSRVRARQGVRTRCAWRVGPTWSRHGMCSGTG</sequence>
<name>A0A0A9EGN0_ARUDO</name>
<accession>A0A0A9EGN0</accession>
<reference evidence="1" key="2">
    <citation type="journal article" date="2015" name="Data Brief">
        <title>Shoot transcriptome of the giant reed, Arundo donax.</title>
        <authorList>
            <person name="Barrero R.A."/>
            <person name="Guerrero F.D."/>
            <person name="Moolhuijzen P."/>
            <person name="Goolsby J.A."/>
            <person name="Tidwell J."/>
            <person name="Bellgard S.E."/>
            <person name="Bellgard M.I."/>
        </authorList>
    </citation>
    <scope>NUCLEOTIDE SEQUENCE</scope>
    <source>
        <tissue evidence="1">Shoot tissue taken approximately 20 cm above the soil surface</tissue>
    </source>
</reference>
<evidence type="ECO:0000313" key="1">
    <source>
        <dbReference type="EMBL" id="JAD97020.1"/>
    </source>
</evidence>
<dbReference type="AlphaFoldDB" id="A0A0A9EGN0"/>
<organism evidence="1">
    <name type="scientific">Arundo donax</name>
    <name type="common">Giant reed</name>
    <name type="synonym">Donax arundinaceus</name>
    <dbReference type="NCBI Taxonomy" id="35708"/>
    <lineage>
        <taxon>Eukaryota</taxon>
        <taxon>Viridiplantae</taxon>
        <taxon>Streptophyta</taxon>
        <taxon>Embryophyta</taxon>
        <taxon>Tracheophyta</taxon>
        <taxon>Spermatophyta</taxon>
        <taxon>Magnoliopsida</taxon>
        <taxon>Liliopsida</taxon>
        <taxon>Poales</taxon>
        <taxon>Poaceae</taxon>
        <taxon>PACMAD clade</taxon>
        <taxon>Arundinoideae</taxon>
        <taxon>Arundineae</taxon>
        <taxon>Arundo</taxon>
    </lineage>
</organism>
<dbReference type="EMBL" id="GBRH01200875">
    <property type="protein sequence ID" value="JAD97020.1"/>
    <property type="molecule type" value="Transcribed_RNA"/>
</dbReference>
<reference evidence="1" key="1">
    <citation type="submission" date="2014-09" db="EMBL/GenBank/DDBJ databases">
        <authorList>
            <person name="Magalhaes I.L.F."/>
            <person name="Oliveira U."/>
            <person name="Santos F.R."/>
            <person name="Vidigal T.H.D.A."/>
            <person name="Brescovit A.D."/>
            <person name="Santos A.J."/>
        </authorList>
    </citation>
    <scope>NUCLEOTIDE SEQUENCE</scope>
    <source>
        <tissue evidence="1">Shoot tissue taken approximately 20 cm above the soil surface</tissue>
    </source>
</reference>